<proteinExistence type="predicted"/>
<reference evidence="2 3" key="1">
    <citation type="submission" date="2020-08" db="EMBL/GenBank/DDBJ databases">
        <title>Genomic Encyclopedia of Type Strains, Phase IV (KMG-IV): sequencing the most valuable type-strain genomes for metagenomic binning, comparative biology and taxonomic classification.</title>
        <authorList>
            <person name="Goeker M."/>
        </authorList>
    </citation>
    <scope>NUCLEOTIDE SEQUENCE [LARGE SCALE GENOMIC DNA]</scope>
    <source>
        <strain evidence="2 3">DSM 5686</strain>
    </source>
</reference>
<keyword evidence="1" id="KW-0732">Signal</keyword>
<evidence type="ECO:0000313" key="3">
    <source>
        <dbReference type="Proteomes" id="UP000565455"/>
    </source>
</evidence>
<name>A0ABR6D7V6_9HYPH</name>
<accession>A0ABR6D7V6</accession>
<feature type="chain" id="PRO_5047248344" evidence="1">
    <location>
        <begin position="29"/>
        <end position="187"/>
    </location>
</feature>
<sequence length="187" mass="19290">MMRRTRRSRTAGQVLLFVLPLMAGSAAAQDRVAIEQIQALAQRAAAGAPGRAIQESDYILGNQSGILLLSPSLPPQPAANQARALQVGTGNISTIDMSGYGNVAVQSIIGARNTVTQQQTGSYNQSTVSVFGDSNTVGTRQDGSGAAATITVRGDNNAISAQQQGNNALPISITQVGNGANVSVTRR</sequence>
<evidence type="ECO:0000256" key="1">
    <source>
        <dbReference type="SAM" id="SignalP"/>
    </source>
</evidence>
<organism evidence="2 3">
    <name type="scientific">Methylobacterium fujisawaense</name>
    <dbReference type="NCBI Taxonomy" id="107400"/>
    <lineage>
        <taxon>Bacteria</taxon>
        <taxon>Pseudomonadati</taxon>
        <taxon>Pseudomonadota</taxon>
        <taxon>Alphaproteobacteria</taxon>
        <taxon>Hyphomicrobiales</taxon>
        <taxon>Methylobacteriaceae</taxon>
        <taxon>Methylobacterium</taxon>
    </lineage>
</organism>
<dbReference type="GeneID" id="96602549"/>
<comment type="caution">
    <text evidence="2">The sequence shown here is derived from an EMBL/GenBank/DDBJ whole genome shotgun (WGS) entry which is preliminary data.</text>
</comment>
<dbReference type="EMBL" id="JACJIM010000001">
    <property type="protein sequence ID" value="MBA9061419.1"/>
    <property type="molecule type" value="Genomic_DNA"/>
</dbReference>
<protein>
    <submittedName>
        <fullName evidence="2">Minor curlin subunit</fullName>
    </submittedName>
</protein>
<feature type="signal peptide" evidence="1">
    <location>
        <begin position="1"/>
        <end position="28"/>
    </location>
</feature>
<evidence type="ECO:0000313" key="2">
    <source>
        <dbReference type="EMBL" id="MBA9061419.1"/>
    </source>
</evidence>
<gene>
    <name evidence="2" type="ORF">GGQ91_000780</name>
</gene>
<dbReference type="RefSeq" id="WP_236961864.1">
    <property type="nucleotide sequence ID" value="NZ_JACJIM010000001.1"/>
</dbReference>
<dbReference type="Proteomes" id="UP000565455">
    <property type="component" value="Unassembled WGS sequence"/>
</dbReference>
<keyword evidence="3" id="KW-1185">Reference proteome</keyword>